<feature type="region of interest" description="Disordered" evidence="2">
    <location>
        <begin position="113"/>
        <end position="139"/>
    </location>
</feature>
<dbReference type="PANTHER" id="PTHR21426">
    <property type="entry name" value="EXOCYST COMPLEX COMPONENT 8"/>
    <property type="match status" value="1"/>
</dbReference>
<feature type="compositionally biased region" description="Basic and acidic residues" evidence="2">
    <location>
        <begin position="119"/>
        <end position="139"/>
    </location>
</feature>
<dbReference type="OrthoDB" id="642193at2759"/>
<dbReference type="GO" id="GO:0006893">
    <property type="term" value="P:Golgi to plasma membrane transport"/>
    <property type="evidence" value="ECO:0007669"/>
    <property type="project" value="TreeGrafter"/>
</dbReference>
<organism evidence="3 4">
    <name type="scientific">Gossypium barbadense</name>
    <name type="common">Sea Island cotton</name>
    <name type="synonym">Hibiscus barbadensis</name>
    <dbReference type="NCBI Taxonomy" id="3634"/>
    <lineage>
        <taxon>Eukaryota</taxon>
        <taxon>Viridiplantae</taxon>
        <taxon>Streptophyta</taxon>
        <taxon>Embryophyta</taxon>
        <taxon>Tracheophyta</taxon>
        <taxon>Spermatophyta</taxon>
        <taxon>Magnoliopsida</taxon>
        <taxon>eudicotyledons</taxon>
        <taxon>Gunneridae</taxon>
        <taxon>Pentapetalae</taxon>
        <taxon>rosids</taxon>
        <taxon>malvids</taxon>
        <taxon>Malvales</taxon>
        <taxon>Malvaceae</taxon>
        <taxon>Malvoideae</taxon>
        <taxon>Gossypium</taxon>
    </lineage>
</organism>
<name>A0A2P5WRS3_GOSBA</name>
<dbReference type="GO" id="GO:0008104">
    <property type="term" value="P:intracellular protein localization"/>
    <property type="evidence" value="ECO:0007669"/>
    <property type="project" value="TreeGrafter"/>
</dbReference>
<dbReference type="AlphaFoldDB" id="A0A2P5WRS3"/>
<evidence type="ECO:0000313" key="3">
    <source>
        <dbReference type="EMBL" id="PPR93757.1"/>
    </source>
</evidence>
<proteinExistence type="predicted"/>
<keyword evidence="1" id="KW-0813">Transport</keyword>
<gene>
    <name evidence="3" type="ORF">GOBAR_AA26904</name>
</gene>
<evidence type="ECO:0000256" key="2">
    <source>
        <dbReference type="SAM" id="MobiDB-lite"/>
    </source>
</evidence>
<feature type="region of interest" description="Disordered" evidence="2">
    <location>
        <begin position="315"/>
        <end position="343"/>
    </location>
</feature>
<dbReference type="PANTHER" id="PTHR21426:SF12">
    <property type="entry name" value="EXOCYST COMPLEX COMPONENT 8"/>
    <property type="match status" value="1"/>
</dbReference>
<feature type="compositionally biased region" description="Low complexity" evidence="2">
    <location>
        <begin position="324"/>
        <end position="343"/>
    </location>
</feature>
<reference evidence="3 4" key="1">
    <citation type="submission" date="2015-01" db="EMBL/GenBank/DDBJ databases">
        <title>Genome of allotetraploid Gossypium barbadense reveals genomic plasticity and fiber elongation in cotton evolution.</title>
        <authorList>
            <person name="Chen X."/>
            <person name="Liu X."/>
            <person name="Zhao B."/>
            <person name="Zheng H."/>
            <person name="Hu Y."/>
            <person name="Lu G."/>
            <person name="Yang C."/>
            <person name="Chen J."/>
            <person name="Shan C."/>
            <person name="Zhang L."/>
            <person name="Zhou Y."/>
            <person name="Wang L."/>
            <person name="Guo W."/>
            <person name="Bai Y."/>
            <person name="Ruan J."/>
            <person name="Shangguan X."/>
            <person name="Mao Y."/>
            <person name="Jiang J."/>
            <person name="Zhu Y."/>
            <person name="Lei J."/>
            <person name="Kang H."/>
            <person name="Chen S."/>
            <person name="He X."/>
            <person name="Wang R."/>
            <person name="Wang Y."/>
            <person name="Chen J."/>
            <person name="Wang L."/>
            <person name="Yu S."/>
            <person name="Wang B."/>
            <person name="Wei J."/>
            <person name="Song S."/>
            <person name="Lu X."/>
            <person name="Gao Z."/>
            <person name="Gu W."/>
            <person name="Deng X."/>
            <person name="Ma D."/>
            <person name="Wang S."/>
            <person name="Liang W."/>
            <person name="Fang L."/>
            <person name="Cai C."/>
            <person name="Zhu X."/>
            <person name="Zhou B."/>
            <person name="Zhang Y."/>
            <person name="Chen Z."/>
            <person name="Xu S."/>
            <person name="Zhu R."/>
            <person name="Wang S."/>
            <person name="Zhang T."/>
            <person name="Zhao G."/>
        </authorList>
    </citation>
    <scope>NUCLEOTIDE SEQUENCE [LARGE SCALE GENOMIC DNA]</scope>
    <source>
        <strain evidence="4">cv. Xinhai21</strain>
        <tissue evidence="3">Leaf</tissue>
    </source>
</reference>
<protein>
    <submittedName>
        <fullName evidence="3">Uncharacterized protein</fullName>
    </submittedName>
</protein>
<dbReference type="EMBL" id="KZ666733">
    <property type="protein sequence ID" value="PPR93757.1"/>
    <property type="molecule type" value="Genomic_DNA"/>
</dbReference>
<dbReference type="Proteomes" id="UP000239757">
    <property type="component" value="Unassembled WGS sequence"/>
</dbReference>
<accession>A0A2P5WRS3</accession>
<dbReference type="InterPro" id="IPR033961">
    <property type="entry name" value="Exo84"/>
</dbReference>
<evidence type="ECO:0000313" key="4">
    <source>
        <dbReference type="Proteomes" id="UP000239757"/>
    </source>
</evidence>
<dbReference type="GO" id="GO:0006887">
    <property type="term" value="P:exocytosis"/>
    <property type="evidence" value="ECO:0007669"/>
    <property type="project" value="InterPro"/>
</dbReference>
<sequence length="343" mass="38596">MTNSDRISLPSDFQQITQYVYNFGALDFFEDVGPLLSMQLGGQTLEGLFQVFDSYVNMLIRALPGSMDEEADFGGTGNKIVRIAETEGQQIALLANASLLADELLPRAAMKLSPSQASYKDDHRRRTSDRQNRHPEQREWKRRLVGSVERLKNTFCQQHALDLIFTEEGDSHLTAEMYINMDGTAEEVEWFPSPIFQELFAKLNSIASLAADMFVGRERFATLLLMRLTETVIIWLSEDQSFWDDIEEGPRPLGPLGLQQARRYLSRNLHRVVNDIIAKAMAAFAATGMDPYGVLPDDEWFNEICQDAIERLSGKSKADRDLNSPTASVSAQSISSVRSHGSY</sequence>
<dbReference type="GO" id="GO:0000145">
    <property type="term" value="C:exocyst"/>
    <property type="evidence" value="ECO:0007669"/>
    <property type="project" value="InterPro"/>
</dbReference>
<evidence type="ECO:0000256" key="1">
    <source>
        <dbReference type="ARBA" id="ARBA00022448"/>
    </source>
</evidence>